<dbReference type="EMBL" id="SNVV01000001">
    <property type="protein sequence ID" value="TDN56799.1"/>
    <property type="molecule type" value="Genomic_DNA"/>
</dbReference>
<dbReference type="Proteomes" id="UP000295129">
    <property type="component" value="Unassembled WGS sequence"/>
</dbReference>
<feature type="transmembrane region" description="Helical" evidence="1">
    <location>
        <begin position="20"/>
        <end position="48"/>
    </location>
</feature>
<evidence type="ECO:0000256" key="1">
    <source>
        <dbReference type="SAM" id="Phobius"/>
    </source>
</evidence>
<keyword evidence="1" id="KW-0472">Membrane</keyword>
<accession>A0A4R6EEV1</accession>
<sequence>MKLDDEAHLREVANRGRGSIAALLLAHLIFIAILSLLMLTLLGLGFLLSL</sequence>
<gene>
    <name evidence="2" type="ORF">C7389_101178</name>
</gene>
<reference evidence="2 3" key="1">
    <citation type="submission" date="2019-03" db="EMBL/GenBank/DDBJ databases">
        <title>Genomic Encyclopedia of Type Strains, Phase IV (KMG-IV): sequencing the most valuable type-strain genomes for metagenomic binning, comparative biology and taxonomic classification.</title>
        <authorList>
            <person name="Goeker M."/>
        </authorList>
    </citation>
    <scope>NUCLEOTIDE SEQUENCE [LARGE SCALE GENOMIC DNA]</scope>
    <source>
        <strain evidence="2 3">DSM 12121</strain>
    </source>
</reference>
<name>A0A4R6EEV1_9RHOO</name>
<comment type="caution">
    <text evidence="2">The sequence shown here is derived from an EMBL/GenBank/DDBJ whole genome shotgun (WGS) entry which is preliminary data.</text>
</comment>
<protein>
    <submittedName>
        <fullName evidence="2">Uncharacterized protein</fullName>
    </submittedName>
</protein>
<keyword evidence="3" id="KW-1185">Reference proteome</keyword>
<keyword evidence="1" id="KW-0812">Transmembrane</keyword>
<proteinExistence type="predicted"/>
<dbReference type="AlphaFoldDB" id="A0A4R6EEV1"/>
<evidence type="ECO:0000313" key="2">
    <source>
        <dbReference type="EMBL" id="TDN56799.1"/>
    </source>
</evidence>
<organism evidence="2 3">
    <name type="scientific">Azoarcus indigens</name>
    <dbReference type="NCBI Taxonomy" id="29545"/>
    <lineage>
        <taxon>Bacteria</taxon>
        <taxon>Pseudomonadati</taxon>
        <taxon>Pseudomonadota</taxon>
        <taxon>Betaproteobacteria</taxon>
        <taxon>Rhodocyclales</taxon>
        <taxon>Zoogloeaceae</taxon>
        <taxon>Azoarcus</taxon>
    </lineage>
</organism>
<evidence type="ECO:0000313" key="3">
    <source>
        <dbReference type="Proteomes" id="UP000295129"/>
    </source>
</evidence>
<keyword evidence="1" id="KW-1133">Transmembrane helix</keyword>